<dbReference type="Proteomes" id="UP000800035">
    <property type="component" value="Unassembled WGS sequence"/>
</dbReference>
<keyword evidence="7" id="KW-1185">Reference proteome</keyword>
<dbReference type="PANTHER" id="PTHR11785:SF382">
    <property type="entry name" value="LOW-AFFINITY METHIONINE PERMEASE"/>
    <property type="match status" value="1"/>
</dbReference>
<comment type="subcellular location">
    <subcellularLocation>
        <location evidence="1">Membrane</location>
        <topology evidence="1">Multi-pass membrane protein</topology>
    </subcellularLocation>
</comment>
<feature type="transmembrane region" description="Helical" evidence="5">
    <location>
        <begin position="424"/>
        <end position="444"/>
    </location>
</feature>
<dbReference type="InterPro" id="IPR050598">
    <property type="entry name" value="AminoAcid_Transporter"/>
</dbReference>
<accession>A0A6A5TMJ7</accession>
<evidence type="ECO:0000256" key="1">
    <source>
        <dbReference type="ARBA" id="ARBA00004141"/>
    </source>
</evidence>
<feature type="transmembrane region" description="Helical" evidence="5">
    <location>
        <begin position="497"/>
        <end position="515"/>
    </location>
</feature>
<feature type="transmembrane region" description="Helical" evidence="5">
    <location>
        <begin position="54"/>
        <end position="74"/>
    </location>
</feature>
<evidence type="ECO:0008006" key="8">
    <source>
        <dbReference type="Google" id="ProtNLM"/>
    </source>
</evidence>
<evidence type="ECO:0000313" key="6">
    <source>
        <dbReference type="EMBL" id="KAF1950147.1"/>
    </source>
</evidence>
<gene>
    <name evidence="6" type="ORF">CC80DRAFT_393752</name>
</gene>
<dbReference type="GO" id="GO:0016020">
    <property type="term" value="C:membrane"/>
    <property type="evidence" value="ECO:0007669"/>
    <property type="project" value="UniProtKB-SubCell"/>
</dbReference>
<dbReference type="GO" id="GO:0015179">
    <property type="term" value="F:L-amino acid transmembrane transporter activity"/>
    <property type="evidence" value="ECO:0007669"/>
    <property type="project" value="TreeGrafter"/>
</dbReference>
<feature type="transmembrane region" description="Helical" evidence="5">
    <location>
        <begin position="281"/>
        <end position="301"/>
    </location>
</feature>
<dbReference type="OrthoDB" id="5982228at2759"/>
<evidence type="ECO:0000256" key="3">
    <source>
        <dbReference type="ARBA" id="ARBA00022989"/>
    </source>
</evidence>
<evidence type="ECO:0000256" key="2">
    <source>
        <dbReference type="ARBA" id="ARBA00022692"/>
    </source>
</evidence>
<keyword evidence="4 5" id="KW-0472">Membrane</keyword>
<feature type="transmembrane region" description="Helical" evidence="5">
    <location>
        <begin position="251"/>
        <end position="269"/>
    </location>
</feature>
<protein>
    <recommendedName>
        <fullName evidence="8">Amino acid transporter</fullName>
    </recommendedName>
</protein>
<reference evidence="6" key="1">
    <citation type="journal article" date="2020" name="Stud. Mycol.">
        <title>101 Dothideomycetes genomes: a test case for predicting lifestyles and emergence of pathogens.</title>
        <authorList>
            <person name="Haridas S."/>
            <person name="Albert R."/>
            <person name="Binder M."/>
            <person name="Bloem J."/>
            <person name="Labutti K."/>
            <person name="Salamov A."/>
            <person name="Andreopoulos B."/>
            <person name="Baker S."/>
            <person name="Barry K."/>
            <person name="Bills G."/>
            <person name="Bluhm B."/>
            <person name="Cannon C."/>
            <person name="Castanera R."/>
            <person name="Culley D."/>
            <person name="Daum C."/>
            <person name="Ezra D."/>
            <person name="Gonzalez J."/>
            <person name="Henrissat B."/>
            <person name="Kuo A."/>
            <person name="Liang C."/>
            <person name="Lipzen A."/>
            <person name="Lutzoni F."/>
            <person name="Magnuson J."/>
            <person name="Mondo S."/>
            <person name="Nolan M."/>
            <person name="Ohm R."/>
            <person name="Pangilinan J."/>
            <person name="Park H.-J."/>
            <person name="Ramirez L."/>
            <person name="Alfaro M."/>
            <person name="Sun H."/>
            <person name="Tritt A."/>
            <person name="Yoshinaga Y."/>
            <person name="Zwiers L.-H."/>
            <person name="Turgeon B."/>
            <person name="Goodwin S."/>
            <person name="Spatafora J."/>
            <person name="Crous P."/>
            <person name="Grigoriev I."/>
        </authorList>
    </citation>
    <scope>NUCLEOTIDE SEQUENCE</scope>
    <source>
        <strain evidence="6">CBS 675.92</strain>
    </source>
</reference>
<feature type="transmembrane region" description="Helical" evidence="5">
    <location>
        <begin position="450"/>
        <end position="476"/>
    </location>
</feature>
<sequence length="563" mass="61844">DTPHQIVERAPDPEQLLEPWTIVALVLNRTIVGSGIFVSPVKVLVGTGSVGTSLIFWSFGAVVSTCGLLVWLELGLSVPFRQVKVSPGPHGEFKKKSVPRNGGEKNYAKCQLEFLYTNPNKEKSGFLVTCMYGIPFILLGNLAGNALALGSFAMHAAGRKPDGAKGEVIGIAIGALSAACLLHMFSRRGGIIMNNIFAVIKVVLLVVIIVLGFLKAGGVHLGGLPKSTDNFHIPESFDGAGSDFASYTTSLQYILYSYSGYLQPFYVLAEVARPRKVFPKYTLLAMLITAILFVLVNISYFCAVPRDMDGIAIAQDMASVFFAQIFGNEVAKRAMNGFIAFSILGNIIVMTFTAARVKQEIAKEGILPWSSFFAKGSTTPWARIRETFFPARRTKQAIPNSSNKSLPGDVAETEEIRRLEQTPMAALALHWATSIALIAFTARLDPTRAYFVIVGIYIYAVRLLVGVFVSSGLLILKLTPRRNWNNEANIRLWSDPWHIVLFFVTDLFLLIAAFVKPGDASPWSYKNAHVQWFIVPTIGLSTLTWGVIWYWGLHGVMLKKAKK</sequence>
<feature type="transmembrane region" description="Helical" evidence="5">
    <location>
        <begin position="126"/>
        <end position="148"/>
    </location>
</feature>
<evidence type="ECO:0000313" key="7">
    <source>
        <dbReference type="Proteomes" id="UP000800035"/>
    </source>
</evidence>
<feature type="non-terminal residue" evidence="6">
    <location>
        <position position="563"/>
    </location>
</feature>
<organism evidence="6 7">
    <name type="scientific">Byssothecium circinans</name>
    <dbReference type="NCBI Taxonomy" id="147558"/>
    <lineage>
        <taxon>Eukaryota</taxon>
        <taxon>Fungi</taxon>
        <taxon>Dikarya</taxon>
        <taxon>Ascomycota</taxon>
        <taxon>Pezizomycotina</taxon>
        <taxon>Dothideomycetes</taxon>
        <taxon>Pleosporomycetidae</taxon>
        <taxon>Pleosporales</taxon>
        <taxon>Massarineae</taxon>
        <taxon>Massarinaceae</taxon>
        <taxon>Byssothecium</taxon>
    </lineage>
</organism>
<name>A0A6A5TMJ7_9PLEO</name>
<dbReference type="PANTHER" id="PTHR11785">
    <property type="entry name" value="AMINO ACID TRANSPORTER"/>
    <property type="match status" value="1"/>
</dbReference>
<keyword evidence="2 5" id="KW-0812">Transmembrane</keyword>
<feature type="transmembrane region" description="Helical" evidence="5">
    <location>
        <begin position="192"/>
        <end position="214"/>
    </location>
</feature>
<dbReference type="EMBL" id="ML977028">
    <property type="protein sequence ID" value="KAF1950147.1"/>
    <property type="molecule type" value="Genomic_DNA"/>
</dbReference>
<dbReference type="AlphaFoldDB" id="A0A6A5TMJ7"/>
<feature type="transmembrane region" description="Helical" evidence="5">
    <location>
        <begin position="168"/>
        <end position="185"/>
    </location>
</feature>
<feature type="transmembrane region" description="Helical" evidence="5">
    <location>
        <begin position="338"/>
        <end position="357"/>
    </location>
</feature>
<proteinExistence type="predicted"/>
<dbReference type="InterPro" id="IPR002293">
    <property type="entry name" value="AA/rel_permease1"/>
</dbReference>
<dbReference type="Pfam" id="PF13520">
    <property type="entry name" value="AA_permease_2"/>
    <property type="match status" value="1"/>
</dbReference>
<keyword evidence="3 5" id="KW-1133">Transmembrane helix</keyword>
<dbReference type="Gene3D" id="1.20.1740.10">
    <property type="entry name" value="Amino acid/polyamine transporter I"/>
    <property type="match status" value="1"/>
</dbReference>
<evidence type="ECO:0000256" key="5">
    <source>
        <dbReference type="SAM" id="Phobius"/>
    </source>
</evidence>
<feature type="transmembrane region" description="Helical" evidence="5">
    <location>
        <begin position="530"/>
        <end position="553"/>
    </location>
</feature>
<evidence type="ECO:0000256" key="4">
    <source>
        <dbReference type="ARBA" id="ARBA00023136"/>
    </source>
</evidence>
<dbReference type="PIRSF" id="PIRSF006060">
    <property type="entry name" value="AA_transporter"/>
    <property type="match status" value="1"/>
</dbReference>
<feature type="non-terminal residue" evidence="6">
    <location>
        <position position="1"/>
    </location>
</feature>